<dbReference type="InterPro" id="IPR033714">
    <property type="entry name" value="tRNA_bind_bactPheRS"/>
</dbReference>
<sequence>MKILLNELRNFIDLNNISIETIIKTLNSLAYEVEFYQRIHNLKSKSFIKLAKVISCKKHPNADRLSICVIKTEEKDYQVICGAKNIKEGQTVIHALPGAIVNNFKLARKKIRGILSDGMILSLQEILDLKRSIIENSEKENIFVLDNRISLKNNIFELLKLDDYLIDITILPDRVYANSYQFLANEIAAYLNLELIKNKNDLLLKFDPIINLKLKKEDLILEKDAIAVALSEISLKNKGKAKTPFEIKLLLYVNDIKPQNNILDLIYYFKLIYGLSIYPINKFTKYHFDGEKINDKINIFESDPFKNFSEYPEEIMLIAFASEKKKNVVIEESIANFFGKQNSKGTEFSQVSLLELFLIYAKKYDYLKSYSDVLIKNKKENDFTNNNKEIILPEDYLKNYVGEKINLINLKEKLKILGFDYLSEKQTWKIPNYRFDVKEKQDLIEEIIRYYGIENIKGQKYPVTKEFIKIESNKYFIEKVTALLTSYGFNEAKNYSLINKQEFDAYNLWDIKNPILLNKKYTLTNNILRNSLLKGLLNSHNLNYKNNFEDIRLFEFANIYFSTKEDDFKLAFALIFDDKIAYKFKNEEQNQQKSPLLIGDKIIKEIFKIIGLKTDQKYLVYKELKTKTDLFNQNQAVEIYYNRNLVAYFGELSHKVLRAKKYIRLDKIKARLYYLEML</sequence>
<evidence type="ECO:0000256" key="9">
    <source>
        <dbReference type="ARBA" id="ARBA00022884"/>
    </source>
</evidence>
<dbReference type="SUPFAM" id="SSF55681">
    <property type="entry name" value="Class II aaRS and biotin synthetases"/>
    <property type="match status" value="1"/>
</dbReference>
<dbReference type="InterPro" id="IPR045060">
    <property type="entry name" value="Phe-tRNA-ligase_IIc_bsu"/>
</dbReference>
<evidence type="ECO:0000256" key="5">
    <source>
        <dbReference type="ARBA" id="ARBA00022723"/>
    </source>
</evidence>
<dbReference type="CDD" id="cd02796">
    <property type="entry name" value="tRNA_bind_bactPheRS"/>
    <property type="match status" value="1"/>
</dbReference>
<evidence type="ECO:0000259" key="13">
    <source>
        <dbReference type="PROSITE" id="PS50886"/>
    </source>
</evidence>
<keyword evidence="6" id="KW-0547">Nucleotide-binding</keyword>
<evidence type="ECO:0000256" key="8">
    <source>
        <dbReference type="ARBA" id="ARBA00022842"/>
    </source>
</evidence>
<evidence type="ECO:0000256" key="7">
    <source>
        <dbReference type="ARBA" id="ARBA00022840"/>
    </source>
</evidence>
<keyword evidence="10" id="KW-0648">Protein biosynthesis</keyword>
<dbReference type="EC" id="6.1.1.20" evidence="2"/>
<dbReference type="PANTHER" id="PTHR10947:SF3">
    <property type="entry name" value="LEUCINE-RICH REPEAT-CONTAINING PROTEIN 47"/>
    <property type="match status" value="1"/>
</dbReference>
<gene>
    <name evidence="15" type="ORF">HEPPS_05530</name>
</gene>
<keyword evidence="5" id="KW-0479">Metal-binding</keyword>
<organism evidence="15 16">
    <name type="scientific">Candidatus Hepatoplasma crinochetorum</name>
    <dbReference type="NCBI Taxonomy" id="295596"/>
    <lineage>
        <taxon>Bacteria</taxon>
        <taxon>Bacillati</taxon>
        <taxon>Mycoplasmatota</taxon>
        <taxon>Mollicutes</taxon>
        <taxon>Candidatus Hepatoplasmataceae</taxon>
        <taxon>Candidatus Hepatoplasma</taxon>
    </lineage>
</organism>
<evidence type="ECO:0000256" key="6">
    <source>
        <dbReference type="ARBA" id="ARBA00022741"/>
    </source>
</evidence>
<dbReference type="SMART" id="SM00874">
    <property type="entry name" value="B5"/>
    <property type="match status" value="1"/>
</dbReference>
<evidence type="ECO:0000313" key="16">
    <source>
        <dbReference type="Proteomes" id="UP000242141"/>
    </source>
</evidence>
<dbReference type="SUPFAM" id="SSF46955">
    <property type="entry name" value="Putative DNA-binding domain"/>
    <property type="match status" value="1"/>
</dbReference>
<dbReference type="Gene3D" id="3.30.56.10">
    <property type="match status" value="2"/>
</dbReference>
<keyword evidence="16" id="KW-1185">Reference proteome</keyword>
<keyword evidence="8" id="KW-0460">Magnesium</keyword>
<dbReference type="InterPro" id="IPR012340">
    <property type="entry name" value="NA-bd_OB-fold"/>
</dbReference>
<dbReference type="GO" id="GO:0000287">
    <property type="term" value="F:magnesium ion binding"/>
    <property type="evidence" value="ECO:0007669"/>
    <property type="project" value="InterPro"/>
</dbReference>
<dbReference type="Pfam" id="PF17759">
    <property type="entry name" value="tRNA_synthFbeta"/>
    <property type="match status" value="1"/>
</dbReference>
<dbReference type="GO" id="GO:0000049">
    <property type="term" value="F:tRNA binding"/>
    <property type="evidence" value="ECO:0007669"/>
    <property type="project" value="UniProtKB-UniRule"/>
</dbReference>
<feature type="domain" description="TRNA-binding" evidence="13">
    <location>
        <begin position="42"/>
        <end position="156"/>
    </location>
</feature>
<evidence type="ECO:0000256" key="11">
    <source>
        <dbReference type="ARBA" id="ARBA00023146"/>
    </source>
</evidence>
<evidence type="ECO:0000256" key="2">
    <source>
        <dbReference type="ARBA" id="ARBA00012814"/>
    </source>
</evidence>
<keyword evidence="4 15" id="KW-0436">Ligase</keyword>
<protein>
    <recommendedName>
        <fullName evidence="2">phenylalanine--tRNA ligase</fullName>
        <ecNumber evidence="2">6.1.1.20</ecNumber>
    </recommendedName>
</protein>
<dbReference type="Gene3D" id="3.30.930.10">
    <property type="entry name" value="Bira Bifunctional Protein, Domain 2"/>
    <property type="match status" value="1"/>
</dbReference>
<accession>A0A0G7ZMA3</accession>
<evidence type="ECO:0000256" key="1">
    <source>
        <dbReference type="ARBA" id="ARBA00001946"/>
    </source>
</evidence>
<proteinExistence type="predicted"/>
<dbReference type="GO" id="GO:0006432">
    <property type="term" value="P:phenylalanyl-tRNA aminoacylation"/>
    <property type="evidence" value="ECO:0007669"/>
    <property type="project" value="InterPro"/>
</dbReference>
<dbReference type="GO" id="GO:0004826">
    <property type="term" value="F:phenylalanine-tRNA ligase activity"/>
    <property type="evidence" value="ECO:0007669"/>
    <property type="project" value="UniProtKB-EC"/>
</dbReference>
<dbReference type="PROSITE" id="PS51483">
    <property type="entry name" value="B5"/>
    <property type="match status" value="1"/>
</dbReference>
<dbReference type="PROSITE" id="PS50886">
    <property type="entry name" value="TRBD"/>
    <property type="match status" value="1"/>
</dbReference>
<evidence type="ECO:0000256" key="4">
    <source>
        <dbReference type="ARBA" id="ARBA00022598"/>
    </source>
</evidence>
<reference evidence="16" key="1">
    <citation type="submission" date="2015-05" db="EMBL/GenBank/DDBJ databases">
        <authorList>
            <person name="Collingro A."/>
        </authorList>
    </citation>
    <scope>NUCLEOTIDE SEQUENCE [LARGE SCALE GENOMIC DNA]</scope>
    <source>
        <strain evidence="16">Ps</strain>
    </source>
</reference>
<name>A0A0G7ZMA3_9MOLU</name>
<dbReference type="Pfam" id="PF01588">
    <property type="entry name" value="tRNA_bind"/>
    <property type="match status" value="1"/>
</dbReference>
<dbReference type="AlphaFoldDB" id="A0A0G7ZMA3"/>
<dbReference type="PANTHER" id="PTHR10947">
    <property type="entry name" value="PHENYLALANYL-TRNA SYNTHETASE BETA CHAIN AND LEUCINE-RICH REPEAT-CONTAINING PROTEIN 47"/>
    <property type="match status" value="1"/>
</dbReference>
<evidence type="ECO:0000313" key="15">
    <source>
        <dbReference type="EMBL" id="CRX37322.1"/>
    </source>
</evidence>
<keyword evidence="7" id="KW-0067">ATP-binding</keyword>
<keyword evidence="3 12" id="KW-0820">tRNA-binding</keyword>
<dbReference type="EMBL" id="CWGI01000001">
    <property type="protein sequence ID" value="CRX37322.1"/>
    <property type="molecule type" value="Genomic_DNA"/>
</dbReference>
<feature type="domain" description="B5" evidence="14">
    <location>
        <begin position="385"/>
        <end position="458"/>
    </location>
</feature>
<dbReference type="Proteomes" id="UP000242141">
    <property type="component" value="Unassembled WGS sequence"/>
</dbReference>
<keyword evidence="9 12" id="KW-0694">RNA-binding</keyword>
<dbReference type="InterPro" id="IPR002547">
    <property type="entry name" value="tRNA-bd_dom"/>
</dbReference>
<comment type="cofactor">
    <cofactor evidence="1">
        <name>Mg(2+)</name>
        <dbReference type="ChEBI" id="CHEBI:18420"/>
    </cofactor>
</comment>
<dbReference type="GO" id="GO:0005524">
    <property type="term" value="F:ATP binding"/>
    <property type="evidence" value="ECO:0007669"/>
    <property type="project" value="UniProtKB-KW"/>
</dbReference>
<dbReference type="InterPro" id="IPR009061">
    <property type="entry name" value="DNA-bd_dom_put_sf"/>
</dbReference>
<dbReference type="Pfam" id="PF03484">
    <property type="entry name" value="B5"/>
    <property type="match status" value="1"/>
</dbReference>
<evidence type="ECO:0000259" key="14">
    <source>
        <dbReference type="PROSITE" id="PS51483"/>
    </source>
</evidence>
<dbReference type="Gene3D" id="2.40.50.140">
    <property type="entry name" value="Nucleic acid-binding proteins"/>
    <property type="match status" value="1"/>
</dbReference>
<dbReference type="InterPro" id="IPR041616">
    <property type="entry name" value="PheRS_beta_core"/>
</dbReference>
<evidence type="ECO:0000256" key="10">
    <source>
        <dbReference type="ARBA" id="ARBA00022917"/>
    </source>
</evidence>
<evidence type="ECO:0000256" key="3">
    <source>
        <dbReference type="ARBA" id="ARBA00022555"/>
    </source>
</evidence>
<dbReference type="InterPro" id="IPR005147">
    <property type="entry name" value="tRNA_synthase_B5-dom"/>
</dbReference>
<keyword evidence="11" id="KW-0030">Aminoacyl-tRNA synthetase</keyword>
<dbReference type="SUPFAM" id="SSF50249">
    <property type="entry name" value="Nucleic acid-binding proteins"/>
    <property type="match status" value="1"/>
</dbReference>
<dbReference type="InterPro" id="IPR045864">
    <property type="entry name" value="aa-tRNA-synth_II/BPL/LPL"/>
</dbReference>
<evidence type="ECO:0000256" key="12">
    <source>
        <dbReference type="PROSITE-ProRule" id="PRU00209"/>
    </source>
</evidence>